<evidence type="ECO:0000313" key="2">
    <source>
        <dbReference type="EMBL" id="WXB15093.1"/>
    </source>
</evidence>
<dbReference type="InterPro" id="IPR027843">
    <property type="entry name" value="DUF4440"/>
</dbReference>
<sequence length="137" mass="15217">MVDDLHDFEAFMKRREEASQAFVRGDGAPLNHLVARISPATFFGPRGGHVKGAENVATAYEQGARAFTDGESTLETLHMGASQGLAYWIGIQRGTAKMGPKKEPATFNLRITEVFRREGSDWKLVHRHADPHVNEIE</sequence>
<dbReference type="Proteomes" id="UP001370348">
    <property type="component" value="Chromosome"/>
</dbReference>
<dbReference type="EMBL" id="CP089984">
    <property type="protein sequence ID" value="WXB15093.1"/>
    <property type="molecule type" value="Genomic_DNA"/>
</dbReference>
<name>A0ABZ2LW20_9BACT</name>
<protein>
    <submittedName>
        <fullName evidence="2">Nuclear transport factor 2 family protein</fullName>
    </submittedName>
</protein>
<dbReference type="Gene3D" id="3.10.450.50">
    <property type="match status" value="1"/>
</dbReference>
<accession>A0ABZ2LW20</accession>
<reference evidence="2 3" key="1">
    <citation type="submission" date="2021-12" db="EMBL/GenBank/DDBJ databases">
        <title>Discovery of the Pendulisporaceae a myxobacterial family with distinct sporulation behavior and unique specialized metabolism.</title>
        <authorList>
            <person name="Garcia R."/>
            <person name="Popoff A."/>
            <person name="Bader C.D."/>
            <person name="Loehr J."/>
            <person name="Walesch S."/>
            <person name="Walt C."/>
            <person name="Boldt J."/>
            <person name="Bunk B."/>
            <person name="Haeckl F.J.F.P.J."/>
            <person name="Gunesch A.P."/>
            <person name="Birkelbach J."/>
            <person name="Nuebel U."/>
            <person name="Pietschmann T."/>
            <person name="Bach T."/>
            <person name="Mueller R."/>
        </authorList>
    </citation>
    <scope>NUCLEOTIDE SEQUENCE [LARGE SCALE GENOMIC DNA]</scope>
    <source>
        <strain evidence="2 3">MSr11954</strain>
    </source>
</reference>
<keyword evidence="3" id="KW-1185">Reference proteome</keyword>
<dbReference type="SUPFAM" id="SSF54427">
    <property type="entry name" value="NTF2-like"/>
    <property type="match status" value="1"/>
</dbReference>
<proteinExistence type="predicted"/>
<dbReference type="Pfam" id="PF14534">
    <property type="entry name" value="DUF4440"/>
    <property type="match status" value="1"/>
</dbReference>
<organism evidence="2 3">
    <name type="scientific">Pendulispora albinea</name>
    <dbReference type="NCBI Taxonomy" id="2741071"/>
    <lineage>
        <taxon>Bacteria</taxon>
        <taxon>Pseudomonadati</taxon>
        <taxon>Myxococcota</taxon>
        <taxon>Myxococcia</taxon>
        <taxon>Myxococcales</taxon>
        <taxon>Sorangiineae</taxon>
        <taxon>Pendulisporaceae</taxon>
        <taxon>Pendulispora</taxon>
    </lineage>
</organism>
<dbReference type="RefSeq" id="WP_394824718.1">
    <property type="nucleotide sequence ID" value="NZ_CP089984.1"/>
</dbReference>
<dbReference type="InterPro" id="IPR032710">
    <property type="entry name" value="NTF2-like_dom_sf"/>
</dbReference>
<evidence type="ECO:0000259" key="1">
    <source>
        <dbReference type="Pfam" id="PF14534"/>
    </source>
</evidence>
<evidence type="ECO:0000313" key="3">
    <source>
        <dbReference type="Proteomes" id="UP001370348"/>
    </source>
</evidence>
<gene>
    <name evidence="2" type="ORF">LZC94_45655</name>
</gene>
<feature type="domain" description="DUF4440" evidence="1">
    <location>
        <begin position="19"/>
        <end position="124"/>
    </location>
</feature>